<dbReference type="GO" id="GO:0006885">
    <property type="term" value="P:regulation of pH"/>
    <property type="evidence" value="ECO:0007669"/>
    <property type="project" value="UniProtKB-UniRule"/>
</dbReference>
<dbReference type="Pfam" id="PF06965">
    <property type="entry name" value="Na_H_antiport_1"/>
    <property type="match status" value="1"/>
</dbReference>
<dbReference type="PANTHER" id="PTHR30341">
    <property type="entry name" value="SODIUM ION/PROTON ANTIPORTER NHAA-RELATED"/>
    <property type="match status" value="1"/>
</dbReference>
<dbReference type="Gene3D" id="1.20.1530.10">
    <property type="entry name" value="Na+/H+ antiporter like domain"/>
    <property type="match status" value="1"/>
</dbReference>
<dbReference type="SUPFAM" id="SSF52833">
    <property type="entry name" value="Thioredoxin-like"/>
    <property type="match status" value="1"/>
</dbReference>
<dbReference type="AlphaFoldDB" id="A0A9E8CMC4"/>
<feature type="domain" description="Thioredoxin-like fold" evidence="7">
    <location>
        <begin position="18"/>
        <end position="172"/>
    </location>
</feature>
<evidence type="ECO:0000256" key="2">
    <source>
        <dbReference type="ARBA" id="ARBA00022475"/>
    </source>
</evidence>
<evidence type="ECO:0000256" key="3">
    <source>
        <dbReference type="ARBA" id="ARBA00022692"/>
    </source>
</evidence>
<feature type="transmembrane region" description="Helical" evidence="6">
    <location>
        <begin position="363"/>
        <end position="379"/>
    </location>
</feature>
<feature type="transmembrane region" description="Helical" evidence="6">
    <location>
        <begin position="304"/>
        <end position="324"/>
    </location>
</feature>
<dbReference type="EMBL" id="CP102774">
    <property type="protein sequence ID" value="UZF87895.1"/>
    <property type="molecule type" value="Genomic_DNA"/>
</dbReference>
<keyword evidence="3 6" id="KW-0812">Transmembrane</keyword>
<evidence type="ECO:0000256" key="6">
    <source>
        <dbReference type="HAMAP-Rule" id="MF_01844"/>
    </source>
</evidence>
<comment type="similarity">
    <text evidence="6">Belongs to the NhaA Na(+)/H(+) (TC 2.A.33) antiporter family.</text>
</comment>
<dbReference type="Gene3D" id="3.40.30.10">
    <property type="entry name" value="Glutaredoxin"/>
    <property type="match status" value="1"/>
</dbReference>
<comment type="function">
    <text evidence="6">Na(+)/H(+) antiporter that extrudes sodium in exchange for external protons.</text>
</comment>
<proteinExistence type="inferred from homology"/>
<feature type="transmembrane region" description="Helical" evidence="6">
    <location>
        <begin position="391"/>
        <end position="419"/>
    </location>
</feature>
<evidence type="ECO:0000256" key="1">
    <source>
        <dbReference type="ARBA" id="ARBA00004429"/>
    </source>
</evidence>
<dbReference type="PANTHER" id="PTHR30341:SF0">
    <property type="entry name" value="NA(+)_H(+) ANTIPORTER NHAA"/>
    <property type="match status" value="1"/>
</dbReference>
<comment type="catalytic activity">
    <reaction evidence="6">
        <text>Na(+)(in) + 2 H(+)(out) = Na(+)(out) + 2 H(+)(in)</text>
        <dbReference type="Rhea" id="RHEA:29251"/>
        <dbReference type="ChEBI" id="CHEBI:15378"/>
        <dbReference type="ChEBI" id="CHEBI:29101"/>
    </reaction>
</comment>
<keyword evidence="6" id="KW-0739">Sodium transport</keyword>
<evidence type="ECO:0000313" key="8">
    <source>
        <dbReference type="EMBL" id="UZF87895.1"/>
    </source>
</evidence>
<evidence type="ECO:0000256" key="4">
    <source>
        <dbReference type="ARBA" id="ARBA00022989"/>
    </source>
</evidence>
<dbReference type="Pfam" id="PF13462">
    <property type="entry name" value="Thioredoxin_4"/>
    <property type="match status" value="1"/>
</dbReference>
<keyword evidence="6" id="KW-0915">Sodium</keyword>
<keyword evidence="6" id="KW-0406">Ion transport</keyword>
<evidence type="ECO:0000256" key="5">
    <source>
        <dbReference type="ARBA" id="ARBA00023136"/>
    </source>
</evidence>
<feature type="transmembrane region" description="Helical" evidence="6">
    <location>
        <begin position="510"/>
        <end position="539"/>
    </location>
</feature>
<keyword evidence="6" id="KW-0050">Antiport</keyword>
<keyword evidence="4 6" id="KW-1133">Transmembrane helix</keyword>
<keyword evidence="2 6" id="KW-1003">Cell membrane</keyword>
<accession>A0A9E8CMC4</accession>
<dbReference type="InterPro" id="IPR036249">
    <property type="entry name" value="Thioredoxin-like_sf"/>
</dbReference>
<feature type="transmembrane region" description="Helical" evidence="6">
    <location>
        <begin position="551"/>
        <end position="574"/>
    </location>
</feature>
<feature type="transmembrane region" description="Helical" evidence="6">
    <location>
        <begin position="580"/>
        <end position="601"/>
    </location>
</feature>
<keyword evidence="5 6" id="KW-0472">Membrane</keyword>
<protein>
    <recommendedName>
        <fullName evidence="6">Na(+)/H(+) antiporter NhaA</fullName>
    </recommendedName>
    <alternativeName>
        <fullName evidence="6">Sodium/proton antiporter NhaA</fullName>
    </alternativeName>
</protein>
<evidence type="ECO:0000259" key="7">
    <source>
        <dbReference type="Pfam" id="PF13462"/>
    </source>
</evidence>
<reference evidence="8" key="1">
    <citation type="submission" date="2022-08" db="EMBL/GenBank/DDBJ databases">
        <title>Complete Genome Sequences of 2 Bosea sp. soil isolates.</title>
        <authorList>
            <person name="Alvarez Arevalo M."/>
            <person name="Sterndorff E.B."/>
            <person name="Faurdal D."/>
            <person name="Joergensen T.S."/>
            <person name="Weber T."/>
        </authorList>
    </citation>
    <scope>NUCLEOTIDE SEQUENCE</scope>
    <source>
        <strain evidence="8">NBC_00436</strain>
    </source>
</reference>
<organism evidence="8">
    <name type="scientific">Bosea sp. NBC_00436</name>
    <dbReference type="NCBI Taxonomy" id="2969620"/>
    <lineage>
        <taxon>Bacteria</taxon>
        <taxon>Pseudomonadati</taxon>
        <taxon>Pseudomonadota</taxon>
        <taxon>Alphaproteobacteria</taxon>
        <taxon>Hyphomicrobiales</taxon>
        <taxon>Boseaceae</taxon>
        <taxon>Bosea</taxon>
    </lineage>
</organism>
<gene>
    <name evidence="6 8" type="primary">nhaA</name>
    <name evidence="8" type="ORF">NWE54_03660</name>
</gene>
<keyword evidence="6" id="KW-0813">Transport</keyword>
<feature type="transmembrane region" description="Helical" evidence="6">
    <location>
        <begin position="336"/>
        <end position="357"/>
    </location>
</feature>
<dbReference type="GO" id="GO:0005886">
    <property type="term" value="C:plasma membrane"/>
    <property type="evidence" value="ECO:0007669"/>
    <property type="project" value="UniProtKB-SubCell"/>
</dbReference>
<dbReference type="HAMAP" id="MF_01844">
    <property type="entry name" value="NhaA"/>
    <property type="match status" value="1"/>
</dbReference>
<dbReference type="GO" id="GO:0015385">
    <property type="term" value="F:sodium:proton antiporter activity"/>
    <property type="evidence" value="ECO:0007669"/>
    <property type="project" value="UniProtKB-UniRule"/>
</dbReference>
<dbReference type="InterPro" id="IPR004670">
    <property type="entry name" value="NhaA"/>
</dbReference>
<comment type="subcellular location">
    <subcellularLocation>
        <location evidence="1">Cell inner membrane</location>
        <topology evidence="1">Multi-pass membrane protein</topology>
    </subcellularLocation>
    <subcellularLocation>
        <location evidence="6">Cell membrane</location>
        <topology evidence="6">Multi-pass membrane protein</topology>
    </subcellularLocation>
</comment>
<dbReference type="InterPro" id="IPR012336">
    <property type="entry name" value="Thioredoxin-like_fold"/>
</dbReference>
<sequence length="633" mass="66673">MSQSTIANRLDRPVDMDADHILGPDRAQIILVEYGSYACPYCRAANERIAEIRDALGERLLYVFRHRPLTGSDLALRAAELVERAPTAEQFWNAHVKLMTRSQELTEDDLVAVAEDLGLAGDDPERDARDIQHAAARVEADIVSSHASGVRFTPTFFINERRYDGPWDESSLLDAMLGTLGHRFRSAALDFASWGPSAGILLLLATILAVALTNSPLGPAFETFWHGELALSLGEARLGMSLRHWVNDGLLTIFFLVVGLEIKREFTVGDLAGRRSAALPIAGAVGGMVMPAAFYALILPSGPWAHGWGIPMATDTAFAIAIIVMMGQRVPIELRIFLTAAAIVDDIGSIVVVALFYSGELHPGYLAAALVLTAGLAALNRAHIYRVAPYALLGIALWGCIFASGLHATLAGVVLALFIPTRPSANLAALTAQASSIMQAEAAHGGEVLRHGPSAPALRALDAIHDRLESPADRLLRHAGARSSYLVLPLFALANAGVSLSPHVLDGRGMLALAIMAGLVLGKPLGMLGATALAVRLGIAVKPEEYSWPQLAGASALAGIGFTMSLFIAGQALADPGDFAAGKVAVFTASIIAALIGASLLRAAAKLDLAPNDGGIPASGPGKSPRWTNIGTQ</sequence>
<dbReference type="NCBIfam" id="TIGR00773">
    <property type="entry name" value="NhaA"/>
    <property type="match status" value="1"/>
</dbReference>
<feature type="transmembrane region" description="Helical" evidence="6">
    <location>
        <begin position="277"/>
        <end position="298"/>
    </location>
</feature>
<name>A0A9E8CMC4_9HYPH</name>
<dbReference type="InterPro" id="IPR023171">
    <property type="entry name" value="Na/H_antiporter_dom_sf"/>
</dbReference>
<feature type="transmembrane region" description="Helical" evidence="6">
    <location>
        <begin position="191"/>
        <end position="212"/>
    </location>
</feature>